<sequence>MTTPPGFGPPIPVQPPYGAPPAPYGAPQQPQYGTPQQPHYGAPAGGPEFVAHDRRNSVIVDANGVALEVNGHTMDFPWAGVAAVHHAPSPHGAVLMVTVTHPGGLRYECRVDARRKAQLHQWLAELGPVLHHYLAHRG</sequence>
<dbReference type="KEGG" id="sfic:EIZ62_11645"/>
<protein>
    <submittedName>
        <fullName evidence="2">Uncharacterized protein</fullName>
    </submittedName>
</protein>
<keyword evidence="3" id="KW-1185">Reference proteome</keyword>
<feature type="compositionally biased region" description="Low complexity" evidence="1">
    <location>
        <begin position="25"/>
        <end position="41"/>
    </location>
</feature>
<dbReference type="AlphaFoldDB" id="A0A6I6FJA4"/>
<organism evidence="2 3">
    <name type="scientific">Streptomyces ficellus</name>
    <dbReference type="NCBI Taxonomy" id="1977088"/>
    <lineage>
        <taxon>Bacteria</taxon>
        <taxon>Bacillati</taxon>
        <taxon>Actinomycetota</taxon>
        <taxon>Actinomycetes</taxon>
        <taxon>Kitasatosporales</taxon>
        <taxon>Streptomycetaceae</taxon>
        <taxon>Streptomyces</taxon>
    </lineage>
</organism>
<evidence type="ECO:0000256" key="1">
    <source>
        <dbReference type="SAM" id="MobiDB-lite"/>
    </source>
</evidence>
<reference evidence="2 3" key="1">
    <citation type="submission" date="2018-12" db="EMBL/GenBank/DDBJ databases">
        <title>Complete genome sequence of Streptomyces ficellus NRRL8067, the producer of ficellomycin, feldamycin and nojirimycin.</title>
        <authorList>
            <person name="Zhang H."/>
            <person name="Yue R."/>
            <person name="Liu Y."/>
            <person name="Li M."/>
            <person name="Mu H."/>
            <person name="Zhang J."/>
        </authorList>
    </citation>
    <scope>NUCLEOTIDE SEQUENCE [LARGE SCALE GENOMIC DNA]</scope>
    <source>
        <strain evidence="2 3">NRRL 8067</strain>
    </source>
</reference>
<dbReference type="OrthoDB" id="4290745at2"/>
<gene>
    <name evidence="2" type="ORF">EIZ62_11645</name>
</gene>
<evidence type="ECO:0000313" key="3">
    <source>
        <dbReference type="Proteomes" id="UP000422572"/>
    </source>
</evidence>
<feature type="compositionally biased region" description="Pro residues" evidence="1">
    <location>
        <begin position="1"/>
        <end position="24"/>
    </location>
</feature>
<dbReference type="EMBL" id="CP034279">
    <property type="protein sequence ID" value="QGV78829.1"/>
    <property type="molecule type" value="Genomic_DNA"/>
</dbReference>
<evidence type="ECO:0000313" key="2">
    <source>
        <dbReference type="EMBL" id="QGV78829.1"/>
    </source>
</evidence>
<dbReference type="Proteomes" id="UP000422572">
    <property type="component" value="Chromosome"/>
</dbReference>
<feature type="region of interest" description="Disordered" evidence="1">
    <location>
        <begin position="1"/>
        <end position="47"/>
    </location>
</feature>
<proteinExistence type="predicted"/>
<accession>A0A6I6FJA4</accession>
<name>A0A6I6FJA4_9ACTN</name>
<dbReference type="RefSeq" id="WP_156692620.1">
    <property type="nucleotide sequence ID" value="NZ_CP034279.1"/>
</dbReference>